<dbReference type="InterPro" id="IPR033900">
    <property type="entry name" value="Gram_neg_porin_domain"/>
</dbReference>
<feature type="chain" id="PRO_5005810206" evidence="1">
    <location>
        <begin position="21"/>
        <end position="360"/>
    </location>
</feature>
<sequence length="360" mass="38809">MRTALLALPFLALSTCGALAKESLSREFGGATATFSGQISYGLLRTDDGEEENAFFVDNDNSSTRFRLRIERELSGGTTLGVIWVFEPQYNSSAAVDQRDRWVGDEAANRRLQIRATHPGWGELSVGKGDTATEDAAQQDLSATSLAGFSDVDALSGGMVFRDGDGALSEVTVGAAYTNLDGLGRRERLLYVSPSRGGITLRTSFGGAEDFFDIALRYEGAAGEFDLAGGVGWFREARGDDGLTGSISALHRATGISVTAAAGSQDRQAAPDIRTRYLKLGWQDEGIMPLGLTAISLDWGRSDDVLQAGDAVTAYGFQAVQVVERINTDLYLGYCRHDLDRANETFQDVDSMQMGARFRF</sequence>
<name>A0A0M7BAN6_9RHOB</name>
<feature type="signal peptide" evidence="1">
    <location>
        <begin position="1"/>
        <end position="20"/>
    </location>
</feature>
<dbReference type="AlphaFoldDB" id="A0A0M7BAN6"/>
<protein>
    <submittedName>
        <fullName evidence="3">Outer membrane protein (Porin)</fullName>
    </submittedName>
</protein>
<dbReference type="GO" id="GO:0016020">
    <property type="term" value="C:membrane"/>
    <property type="evidence" value="ECO:0007669"/>
    <property type="project" value="InterPro"/>
</dbReference>
<dbReference type="STRING" id="313367.JSE7799_02528"/>
<dbReference type="InterPro" id="IPR023614">
    <property type="entry name" value="Porin_dom_sf"/>
</dbReference>
<dbReference type="RefSeq" id="WP_055663942.1">
    <property type="nucleotide sequence ID" value="NZ_CYPR01000162.1"/>
</dbReference>
<organism evidence="3 4">
    <name type="scientific">Jannaschia seosinensis</name>
    <dbReference type="NCBI Taxonomy" id="313367"/>
    <lineage>
        <taxon>Bacteria</taxon>
        <taxon>Pseudomonadati</taxon>
        <taxon>Pseudomonadota</taxon>
        <taxon>Alphaproteobacteria</taxon>
        <taxon>Rhodobacterales</taxon>
        <taxon>Roseobacteraceae</taxon>
        <taxon>Jannaschia</taxon>
    </lineage>
</organism>
<dbReference type="Gene3D" id="2.40.160.10">
    <property type="entry name" value="Porin"/>
    <property type="match status" value="1"/>
</dbReference>
<dbReference type="Pfam" id="PF13609">
    <property type="entry name" value="Porin_4"/>
    <property type="match status" value="1"/>
</dbReference>
<accession>A0A0M7BAN6</accession>
<dbReference type="Proteomes" id="UP000049455">
    <property type="component" value="Unassembled WGS sequence"/>
</dbReference>
<proteinExistence type="predicted"/>
<dbReference type="EMBL" id="CYPR01000162">
    <property type="protein sequence ID" value="CUH39800.1"/>
    <property type="molecule type" value="Genomic_DNA"/>
</dbReference>
<evidence type="ECO:0000313" key="4">
    <source>
        <dbReference type="Proteomes" id="UP000049455"/>
    </source>
</evidence>
<keyword evidence="1" id="KW-0732">Signal</keyword>
<dbReference type="SUPFAM" id="SSF56935">
    <property type="entry name" value="Porins"/>
    <property type="match status" value="1"/>
</dbReference>
<evidence type="ECO:0000313" key="3">
    <source>
        <dbReference type="EMBL" id="CUH39800.1"/>
    </source>
</evidence>
<keyword evidence="4" id="KW-1185">Reference proteome</keyword>
<gene>
    <name evidence="3" type="ORF">JSE7799_02528</name>
</gene>
<feature type="domain" description="Porin" evidence="2">
    <location>
        <begin position="11"/>
        <end position="340"/>
    </location>
</feature>
<evidence type="ECO:0000256" key="1">
    <source>
        <dbReference type="SAM" id="SignalP"/>
    </source>
</evidence>
<reference evidence="3 4" key="1">
    <citation type="submission" date="2015-09" db="EMBL/GenBank/DDBJ databases">
        <authorList>
            <person name="Jackson K.R."/>
            <person name="Lunt B.L."/>
            <person name="Fisher J.N.B."/>
            <person name="Gardner A.V."/>
            <person name="Bailey M.E."/>
            <person name="Deus L.M."/>
            <person name="Earl A.S."/>
            <person name="Gibby P.D."/>
            <person name="Hartmann K.A."/>
            <person name="Liu J.E."/>
            <person name="Manci A.M."/>
            <person name="Nielsen D.A."/>
            <person name="Solomon M.B."/>
            <person name="Breakwell D.P."/>
            <person name="Burnett S.H."/>
            <person name="Grose J.H."/>
        </authorList>
    </citation>
    <scope>NUCLEOTIDE SEQUENCE [LARGE SCALE GENOMIC DNA]</scope>
    <source>
        <strain evidence="3 4">CECT 7799</strain>
    </source>
</reference>
<dbReference type="OrthoDB" id="974738at2"/>
<dbReference type="GO" id="GO:0015288">
    <property type="term" value="F:porin activity"/>
    <property type="evidence" value="ECO:0007669"/>
    <property type="project" value="InterPro"/>
</dbReference>
<evidence type="ECO:0000259" key="2">
    <source>
        <dbReference type="Pfam" id="PF13609"/>
    </source>
</evidence>